<comment type="similarity">
    <text evidence="2 9">Belongs to the SecG family.</text>
</comment>
<dbReference type="NCBIfam" id="TIGR00810">
    <property type="entry name" value="secG"/>
    <property type="match status" value="1"/>
</dbReference>
<dbReference type="GO" id="GO:0015450">
    <property type="term" value="F:protein-transporting ATPase activity"/>
    <property type="evidence" value="ECO:0007669"/>
    <property type="project" value="UniProtKB-UniRule"/>
</dbReference>
<protein>
    <recommendedName>
        <fullName evidence="9">Protein-export membrane protein SecG</fullName>
    </recommendedName>
</protein>
<keyword evidence="4 9" id="KW-0812">Transmembrane</keyword>
<comment type="function">
    <text evidence="9">Involved in protein export. Participates in an early event of protein translocation.</text>
</comment>
<dbReference type="AlphaFoldDB" id="A0A1F5EDM6"/>
<evidence type="ECO:0000256" key="6">
    <source>
        <dbReference type="ARBA" id="ARBA00022989"/>
    </source>
</evidence>
<evidence type="ECO:0000256" key="5">
    <source>
        <dbReference type="ARBA" id="ARBA00022927"/>
    </source>
</evidence>
<comment type="caution">
    <text evidence="10">The sequence shown here is derived from an EMBL/GenBank/DDBJ whole genome shotgun (WGS) entry which is preliminary data.</text>
</comment>
<name>A0A1F5EDM6_9BACT</name>
<evidence type="ECO:0000256" key="8">
    <source>
        <dbReference type="ARBA" id="ARBA00023136"/>
    </source>
</evidence>
<evidence type="ECO:0000256" key="9">
    <source>
        <dbReference type="RuleBase" id="RU365087"/>
    </source>
</evidence>
<keyword evidence="3 9" id="KW-0813">Transport</keyword>
<evidence type="ECO:0000256" key="3">
    <source>
        <dbReference type="ARBA" id="ARBA00022448"/>
    </source>
</evidence>
<organism evidence="10 11">
    <name type="scientific">Candidatus Berkelbacteria bacterium RIFOXYA2_FULL_43_10</name>
    <dbReference type="NCBI Taxonomy" id="1797472"/>
    <lineage>
        <taxon>Bacteria</taxon>
        <taxon>Candidatus Berkelbacteria</taxon>
    </lineage>
</organism>
<reference evidence="10 11" key="1">
    <citation type="journal article" date="2016" name="Nat. Commun.">
        <title>Thousands of microbial genomes shed light on interconnected biogeochemical processes in an aquifer system.</title>
        <authorList>
            <person name="Anantharaman K."/>
            <person name="Brown C.T."/>
            <person name="Hug L.A."/>
            <person name="Sharon I."/>
            <person name="Castelle C.J."/>
            <person name="Probst A.J."/>
            <person name="Thomas B.C."/>
            <person name="Singh A."/>
            <person name="Wilkins M.J."/>
            <person name="Karaoz U."/>
            <person name="Brodie E.L."/>
            <person name="Williams K.H."/>
            <person name="Hubbard S.S."/>
            <person name="Banfield J.F."/>
        </authorList>
    </citation>
    <scope>NUCLEOTIDE SEQUENCE [LARGE SCALE GENOMIC DNA]</scope>
</reference>
<comment type="caution">
    <text evidence="9">Lacks conserved residue(s) required for the propagation of feature annotation.</text>
</comment>
<dbReference type="InterPro" id="IPR004692">
    <property type="entry name" value="SecG"/>
</dbReference>
<keyword evidence="5 9" id="KW-0653">Protein transport</keyword>
<proteinExistence type="inferred from homology"/>
<evidence type="ECO:0000313" key="11">
    <source>
        <dbReference type="Proteomes" id="UP000178583"/>
    </source>
</evidence>
<keyword evidence="8 9" id="KW-0472">Membrane</keyword>
<dbReference type="GO" id="GO:0005886">
    <property type="term" value="C:plasma membrane"/>
    <property type="evidence" value="ECO:0007669"/>
    <property type="project" value="UniProtKB-SubCell"/>
</dbReference>
<keyword evidence="9" id="KW-1003">Cell membrane</keyword>
<sequence>MSQTFKIIQIILAVLLIASVLLQQRGSGLGLAFGGEGNVYRSKRGLEKLLHFATIIIAVLFCGIALTTVFVS</sequence>
<dbReference type="EMBL" id="MEZY01000010">
    <property type="protein sequence ID" value="OGD65539.1"/>
    <property type="molecule type" value="Genomic_DNA"/>
</dbReference>
<evidence type="ECO:0000313" key="10">
    <source>
        <dbReference type="EMBL" id="OGD65539.1"/>
    </source>
</evidence>
<dbReference type="STRING" id="1797472.A2215_02730"/>
<dbReference type="GO" id="GO:0009306">
    <property type="term" value="P:protein secretion"/>
    <property type="evidence" value="ECO:0007669"/>
    <property type="project" value="UniProtKB-UniRule"/>
</dbReference>
<evidence type="ECO:0000256" key="2">
    <source>
        <dbReference type="ARBA" id="ARBA00008445"/>
    </source>
</evidence>
<keyword evidence="6 9" id="KW-1133">Transmembrane helix</keyword>
<gene>
    <name evidence="10" type="ORF">A2215_02730</name>
</gene>
<keyword evidence="7 9" id="KW-0811">Translocation</keyword>
<accession>A0A1F5EDM6</accession>
<evidence type="ECO:0000256" key="4">
    <source>
        <dbReference type="ARBA" id="ARBA00022692"/>
    </source>
</evidence>
<evidence type="ECO:0000256" key="7">
    <source>
        <dbReference type="ARBA" id="ARBA00023010"/>
    </source>
</evidence>
<dbReference type="Pfam" id="PF03840">
    <property type="entry name" value="SecG"/>
    <property type="match status" value="1"/>
</dbReference>
<comment type="subcellular location">
    <subcellularLocation>
        <location evidence="9">Cell membrane</location>
        <topology evidence="9">Multi-pass membrane protein</topology>
    </subcellularLocation>
    <subcellularLocation>
        <location evidence="1">Membrane</location>
        <topology evidence="1">Multi-pass membrane protein</topology>
    </subcellularLocation>
</comment>
<evidence type="ECO:0000256" key="1">
    <source>
        <dbReference type="ARBA" id="ARBA00004141"/>
    </source>
</evidence>
<feature type="transmembrane region" description="Helical" evidence="9">
    <location>
        <begin position="50"/>
        <end position="71"/>
    </location>
</feature>
<dbReference type="Proteomes" id="UP000178583">
    <property type="component" value="Unassembled WGS sequence"/>
</dbReference>